<dbReference type="EMBL" id="CP030840">
    <property type="protein sequence ID" value="AXC11513.1"/>
    <property type="molecule type" value="Genomic_DNA"/>
</dbReference>
<gene>
    <name evidence="3" type="ORF">ACPOL_2189</name>
</gene>
<evidence type="ECO:0000259" key="2">
    <source>
        <dbReference type="Pfam" id="PF00535"/>
    </source>
</evidence>
<accession>A0A2Z5FXA3</accession>
<dbReference type="RefSeq" id="WP_114206954.1">
    <property type="nucleotide sequence ID" value="NZ_CP030840.1"/>
</dbReference>
<dbReference type="Gene3D" id="3.90.550.10">
    <property type="entry name" value="Spore Coat Polysaccharide Biosynthesis Protein SpsA, Chain A"/>
    <property type="match status" value="1"/>
</dbReference>
<dbReference type="CDD" id="cd00761">
    <property type="entry name" value="Glyco_tranf_GTA_type"/>
    <property type="match status" value="1"/>
</dbReference>
<evidence type="ECO:0000313" key="3">
    <source>
        <dbReference type="EMBL" id="AXC11513.1"/>
    </source>
</evidence>
<evidence type="ECO:0000313" key="4">
    <source>
        <dbReference type="Proteomes" id="UP000253606"/>
    </source>
</evidence>
<sequence length="331" mass="37151">MATEPFLLTIAIPTYNRSLYLARLLESLVPQLNGESRVELIISDNASPDETPATMEEFRLRGLVFRGIRNHENIGAEANFVQCFTQASGRYVWIVGDDDVILPRGVEVVLGLLASSEFDLVHLRAAPIVAGAEPRAPTRQPRIEIVHDPVTFALRTHVFLTFITSNIIDKRRVSELPHLPFTDIIGTGLVQLSWTYTVLRHFRKGAVVHDCLVAGGGDENRGGYALVTIFGTNLKRITEAWLVDAPLVRIILNGAQQVFFPTYLSLARSKASGFTDEDPDQVLRPLFFDNWRYHLFIYPVLTLPLGLARLWVLLCRVANRLDKILGNPMLR</sequence>
<dbReference type="KEGG" id="abas:ACPOL_2189"/>
<dbReference type="OrthoDB" id="9815829at2"/>
<proteinExistence type="predicted"/>
<dbReference type="GO" id="GO:0016758">
    <property type="term" value="F:hexosyltransferase activity"/>
    <property type="evidence" value="ECO:0007669"/>
    <property type="project" value="UniProtKB-ARBA"/>
</dbReference>
<keyword evidence="1" id="KW-0472">Membrane</keyword>
<dbReference type="Pfam" id="PF00535">
    <property type="entry name" value="Glycos_transf_2"/>
    <property type="match status" value="1"/>
</dbReference>
<reference evidence="3 4" key="1">
    <citation type="journal article" date="2018" name="Front. Microbiol.">
        <title>Hydrolytic Capabilities as a Key to Environmental Success: Chitinolytic and Cellulolytic Acidobacteria From Acidic Sub-arctic Soils and Boreal Peatlands.</title>
        <authorList>
            <person name="Belova S.E."/>
            <person name="Ravin N.V."/>
            <person name="Pankratov T.A."/>
            <person name="Rakitin A.L."/>
            <person name="Ivanova A.A."/>
            <person name="Beletsky A.V."/>
            <person name="Mardanov A.V."/>
            <person name="Sinninghe Damste J.S."/>
            <person name="Dedysh S.N."/>
        </authorList>
    </citation>
    <scope>NUCLEOTIDE SEQUENCE [LARGE SCALE GENOMIC DNA]</scope>
    <source>
        <strain evidence="3 4">SBC82</strain>
    </source>
</reference>
<dbReference type="PANTHER" id="PTHR22916:SF3">
    <property type="entry name" value="UDP-GLCNAC:BETAGAL BETA-1,3-N-ACETYLGLUCOSAMINYLTRANSFERASE-LIKE PROTEIN 1"/>
    <property type="match status" value="1"/>
</dbReference>
<keyword evidence="1" id="KW-0812">Transmembrane</keyword>
<dbReference type="InterPro" id="IPR001173">
    <property type="entry name" value="Glyco_trans_2-like"/>
</dbReference>
<evidence type="ECO:0000256" key="1">
    <source>
        <dbReference type="SAM" id="Phobius"/>
    </source>
</evidence>
<keyword evidence="1" id="KW-1133">Transmembrane helix</keyword>
<organism evidence="3 4">
    <name type="scientific">Acidisarcina polymorpha</name>
    <dbReference type="NCBI Taxonomy" id="2211140"/>
    <lineage>
        <taxon>Bacteria</taxon>
        <taxon>Pseudomonadati</taxon>
        <taxon>Acidobacteriota</taxon>
        <taxon>Terriglobia</taxon>
        <taxon>Terriglobales</taxon>
        <taxon>Acidobacteriaceae</taxon>
        <taxon>Acidisarcina</taxon>
    </lineage>
</organism>
<dbReference type="AlphaFoldDB" id="A0A2Z5FXA3"/>
<dbReference type="SUPFAM" id="SSF53448">
    <property type="entry name" value="Nucleotide-diphospho-sugar transferases"/>
    <property type="match status" value="1"/>
</dbReference>
<protein>
    <submittedName>
        <fullName evidence="3">Putative glycosyltransferase</fullName>
    </submittedName>
</protein>
<keyword evidence="3" id="KW-0808">Transferase</keyword>
<dbReference type="Proteomes" id="UP000253606">
    <property type="component" value="Chromosome"/>
</dbReference>
<dbReference type="PANTHER" id="PTHR22916">
    <property type="entry name" value="GLYCOSYLTRANSFERASE"/>
    <property type="match status" value="1"/>
</dbReference>
<feature type="transmembrane region" description="Helical" evidence="1">
    <location>
        <begin position="295"/>
        <end position="314"/>
    </location>
</feature>
<keyword evidence="4" id="KW-1185">Reference proteome</keyword>
<dbReference type="InterPro" id="IPR029044">
    <property type="entry name" value="Nucleotide-diphossugar_trans"/>
</dbReference>
<feature type="domain" description="Glycosyltransferase 2-like" evidence="2">
    <location>
        <begin position="9"/>
        <end position="139"/>
    </location>
</feature>
<name>A0A2Z5FXA3_9BACT</name>